<proteinExistence type="predicted"/>
<dbReference type="Proteomes" id="UP000282837">
    <property type="component" value="Unassembled WGS sequence"/>
</dbReference>
<dbReference type="EMBL" id="SACO01000017">
    <property type="protein sequence ID" value="RVU03301.1"/>
    <property type="molecule type" value="Genomic_DNA"/>
</dbReference>
<keyword evidence="3" id="KW-1185">Reference proteome</keyword>
<feature type="signal peptide" evidence="1">
    <location>
        <begin position="1"/>
        <end position="49"/>
    </location>
</feature>
<evidence type="ECO:0000313" key="3">
    <source>
        <dbReference type="Proteomes" id="UP000282837"/>
    </source>
</evidence>
<dbReference type="Pfam" id="PF06834">
    <property type="entry name" value="TraU"/>
    <property type="match status" value="1"/>
</dbReference>
<name>A0A3S2V4L8_9SPHN</name>
<gene>
    <name evidence="2" type="ORF">EOE18_16450</name>
</gene>
<accession>A0A3S2V4L8</accession>
<dbReference type="AlphaFoldDB" id="A0A3S2V4L8"/>
<dbReference type="OrthoDB" id="9788211at2"/>
<keyword evidence="1" id="KW-0732">Signal</keyword>
<comment type="caution">
    <text evidence="2">The sequence shown here is derived from an EMBL/GenBank/DDBJ whole genome shotgun (WGS) entry which is preliminary data.</text>
</comment>
<protein>
    <submittedName>
        <fullName evidence="2">Conjugal transfer protein</fullName>
    </submittedName>
</protein>
<dbReference type="InterPro" id="IPR009649">
    <property type="entry name" value="TraU"/>
</dbReference>
<evidence type="ECO:0000256" key="1">
    <source>
        <dbReference type="SAM" id="SignalP"/>
    </source>
</evidence>
<sequence length="360" mass="39731">MKRIRPVFWKRFGRGLRSGKGAPRPRRTRRFWAMIAASLALGSAQVAQAQGSPTCHGHFPNPITDICWDCFFPLSIGGFDLWPSDKPDPSNPSLPVCLCGIRPGLSFGFWEPVRLIDVTTKPFCFPNLGGLTINPGMYVGNGHVSAPSQKGGNTQMSAQYQAHYYVYPLFYLLELLGDFICFESASFDLAYMTEIDPTWNDDTLAALVYPETVVFDFPLAQVACAADCVAATAALPLDQLFWCAGCNGSMYPMTGNIGNSDTMDQSMRLAAERMVFKMHRTALAWGTMGDQGLCGKYIMPIMRKQQYRLQMVNPVAATTGRYACQPPGGSTAVQLTSHTYPVVGEDVGYLLWRKRNCCAF</sequence>
<evidence type="ECO:0000313" key="2">
    <source>
        <dbReference type="EMBL" id="RVU03301.1"/>
    </source>
</evidence>
<organism evidence="2 3">
    <name type="scientific">Novosphingobium umbonatum</name>
    <dbReference type="NCBI Taxonomy" id="1908524"/>
    <lineage>
        <taxon>Bacteria</taxon>
        <taxon>Pseudomonadati</taxon>
        <taxon>Pseudomonadota</taxon>
        <taxon>Alphaproteobacteria</taxon>
        <taxon>Sphingomonadales</taxon>
        <taxon>Sphingomonadaceae</taxon>
        <taxon>Novosphingobium</taxon>
    </lineage>
</organism>
<reference evidence="2 3" key="1">
    <citation type="submission" date="2019-01" db="EMBL/GenBank/DDBJ databases">
        <authorList>
            <person name="Chen W.-M."/>
        </authorList>
    </citation>
    <scope>NUCLEOTIDE SEQUENCE [LARGE SCALE GENOMIC DNA]</scope>
    <source>
        <strain evidence="2 3">FSY-9</strain>
    </source>
</reference>
<dbReference type="RefSeq" id="WP_127711526.1">
    <property type="nucleotide sequence ID" value="NZ_SACO01000017.1"/>
</dbReference>
<dbReference type="NCBIfam" id="NF010297">
    <property type="entry name" value="PRK13737.1"/>
    <property type="match status" value="1"/>
</dbReference>
<feature type="chain" id="PRO_5018772559" evidence="1">
    <location>
        <begin position="50"/>
        <end position="360"/>
    </location>
</feature>